<protein>
    <recommendedName>
        <fullName evidence="3">SRPBCC family protein</fullName>
    </recommendedName>
</protein>
<gene>
    <name evidence="1" type="ORF">E2L05_15200</name>
</gene>
<dbReference type="OrthoDB" id="9909045at2"/>
<comment type="caution">
    <text evidence="1">The sequence shown here is derived from an EMBL/GenBank/DDBJ whole genome shotgun (WGS) entry which is preliminary data.</text>
</comment>
<dbReference type="EMBL" id="SMZO01000042">
    <property type="protein sequence ID" value="TDL85513.1"/>
    <property type="molecule type" value="Genomic_DNA"/>
</dbReference>
<evidence type="ECO:0000313" key="2">
    <source>
        <dbReference type="Proteomes" id="UP000294562"/>
    </source>
</evidence>
<evidence type="ECO:0008006" key="3">
    <source>
        <dbReference type="Google" id="ProtNLM"/>
    </source>
</evidence>
<evidence type="ECO:0000313" key="1">
    <source>
        <dbReference type="EMBL" id="TDL85513.1"/>
    </source>
</evidence>
<sequence length="146" mass="15736">MKMHFTQPVDAPPAQVFTRLDNIEGLVAELADDRMSLTPLEPGQWAVVLHLKDHARNGTLHLAAREVGTPYCLTGHVDGLELTAVVSVLSDDDAGPSAMDVSLALAAHTLRSRVMLAGLTVTQGHLHTRLASRLAAFAKRIEERGD</sequence>
<dbReference type="RefSeq" id="WP_133343736.1">
    <property type="nucleotide sequence ID" value="NZ_SMZO01000042.1"/>
</dbReference>
<dbReference type="AlphaFoldDB" id="A0A4R6AUE7"/>
<organism evidence="1 2">
    <name type="scientific">Meridianimarinicoccus aquatilis</name>
    <dbReference type="NCBI Taxonomy" id="2552766"/>
    <lineage>
        <taxon>Bacteria</taxon>
        <taxon>Pseudomonadati</taxon>
        <taxon>Pseudomonadota</taxon>
        <taxon>Alphaproteobacteria</taxon>
        <taxon>Rhodobacterales</taxon>
        <taxon>Paracoccaceae</taxon>
        <taxon>Meridianimarinicoccus</taxon>
    </lineage>
</organism>
<reference evidence="1 2" key="1">
    <citation type="submission" date="2019-03" db="EMBL/GenBank/DDBJ databases">
        <title>Rhodobacteraceae bacterium SM1902, a new member of the family Rhodobacteraceae isolated from Yantai.</title>
        <authorList>
            <person name="Sun Y."/>
        </authorList>
    </citation>
    <scope>NUCLEOTIDE SEQUENCE [LARGE SCALE GENOMIC DNA]</scope>
    <source>
        <strain evidence="1 2">SM1902</strain>
    </source>
</reference>
<proteinExistence type="predicted"/>
<keyword evidence="2" id="KW-1185">Reference proteome</keyword>
<dbReference type="Proteomes" id="UP000294562">
    <property type="component" value="Unassembled WGS sequence"/>
</dbReference>
<accession>A0A4R6AUE7</accession>
<name>A0A4R6AUE7_9RHOB</name>